<sequence>MNKLNEKIKDLSESQVNPPSPTNYWKLAFLGLLAAIIGGIIFIGVRLSDTREVAYKEQVEEVVFEDKPSFQLVSNKEDLNRIINHYLTKYLSNKSVNYEFYLENQALLNGTFKLLGFPVEFYLYFEPFVMSDGNVMLEAKSVSIGSLNLPMTQVLKQVAKMDLPEWVEVKSKEEQVILHLNQLEIEDDIRIKADKINLIDDDIRLSVYFDVRDSAKKEEN</sequence>
<dbReference type="EMBL" id="CP039712">
    <property type="protein sequence ID" value="QCI86460.1"/>
    <property type="molecule type" value="Genomic_DNA"/>
</dbReference>
<reference evidence="1 2" key="1">
    <citation type="submission" date="2019-04" db="EMBL/GenBank/DDBJ databases">
        <title>Vagococcus sp. nov., isolated from faeces of yaks (Bos grunniens).</title>
        <authorList>
            <person name="Ge Y."/>
        </authorList>
    </citation>
    <scope>NUCLEOTIDE SEQUENCE [LARGE SCALE GENOMIC DNA]</scope>
    <source>
        <strain evidence="1 2">MN-17</strain>
    </source>
</reference>
<evidence type="ECO:0000313" key="2">
    <source>
        <dbReference type="Proteomes" id="UP000298615"/>
    </source>
</evidence>
<organism evidence="1 2">
    <name type="scientific">Vagococcus zengguangii</name>
    <dbReference type="NCBI Taxonomy" id="2571750"/>
    <lineage>
        <taxon>Bacteria</taxon>
        <taxon>Bacillati</taxon>
        <taxon>Bacillota</taxon>
        <taxon>Bacilli</taxon>
        <taxon>Lactobacillales</taxon>
        <taxon>Enterococcaceae</taxon>
        <taxon>Vagococcus</taxon>
    </lineage>
</organism>
<dbReference type="Proteomes" id="UP000298615">
    <property type="component" value="Chromosome"/>
</dbReference>
<dbReference type="InterPro" id="IPR018672">
    <property type="entry name" value="DUF2140"/>
</dbReference>
<name>A0A4D7CWC4_9ENTE</name>
<accession>A0A4D7CWC4</accession>
<protein>
    <submittedName>
        <fullName evidence="1">DUF2140 family protein</fullName>
    </submittedName>
</protein>
<dbReference type="Pfam" id="PF09911">
    <property type="entry name" value="DUF2140"/>
    <property type="match status" value="1"/>
</dbReference>
<evidence type="ECO:0000313" key="1">
    <source>
        <dbReference type="EMBL" id="QCI86460.1"/>
    </source>
</evidence>
<dbReference type="KEGG" id="vao:FA707_05535"/>
<proteinExistence type="predicted"/>
<dbReference type="AlphaFoldDB" id="A0A4D7CWC4"/>
<keyword evidence="2" id="KW-1185">Reference proteome</keyword>
<dbReference type="OrthoDB" id="2241695at2"/>
<gene>
    <name evidence="1" type="ORF">FA707_05535</name>
</gene>